<protein>
    <submittedName>
        <fullName evidence="2">Uncharacterized protein</fullName>
    </submittedName>
</protein>
<dbReference type="AlphaFoldDB" id="A0A1L7XC26"/>
<feature type="region of interest" description="Disordered" evidence="1">
    <location>
        <begin position="1"/>
        <end position="41"/>
    </location>
</feature>
<feature type="compositionally biased region" description="Basic and acidic residues" evidence="1">
    <location>
        <begin position="30"/>
        <end position="41"/>
    </location>
</feature>
<organism evidence="2 3">
    <name type="scientific">Phialocephala subalpina</name>
    <dbReference type="NCBI Taxonomy" id="576137"/>
    <lineage>
        <taxon>Eukaryota</taxon>
        <taxon>Fungi</taxon>
        <taxon>Dikarya</taxon>
        <taxon>Ascomycota</taxon>
        <taxon>Pezizomycotina</taxon>
        <taxon>Leotiomycetes</taxon>
        <taxon>Helotiales</taxon>
        <taxon>Mollisiaceae</taxon>
        <taxon>Phialocephala</taxon>
        <taxon>Phialocephala fortinii species complex</taxon>
    </lineage>
</organism>
<keyword evidence="3" id="KW-1185">Reference proteome</keyword>
<proteinExistence type="predicted"/>
<accession>A0A1L7XC26</accession>
<dbReference type="OrthoDB" id="3579803at2759"/>
<name>A0A1L7XC26_9HELO</name>
<gene>
    <name evidence="2" type="ORF">PAC_12414</name>
</gene>
<dbReference type="Proteomes" id="UP000184330">
    <property type="component" value="Unassembled WGS sequence"/>
</dbReference>
<sequence length="88" mass="10054">MGRTEQCSVQAAAGSDQRAPTTSINPSEKSLPKHDGDQKMDLDSSLHYQHQKDKSQLESWIHETRNSCMTMAERLERSKWEASYSEKL</sequence>
<evidence type="ECO:0000256" key="1">
    <source>
        <dbReference type="SAM" id="MobiDB-lite"/>
    </source>
</evidence>
<reference evidence="2 3" key="1">
    <citation type="submission" date="2016-03" db="EMBL/GenBank/DDBJ databases">
        <authorList>
            <person name="Ploux O."/>
        </authorList>
    </citation>
    <scope>NUCLEOTIDE SEQUENCE [LARGE SCALE GENOMIC DNA]</scope>
    <source>
        <strain evidence="2 3">UAMH 11012</strain>
    </source>
</reference>
<evidence type="ECO:0000313" key="3">
    <source>
        <dbReference type="Proteomes" id="UP000184330"/>
    </source>
</evidence>
<feature type="compositionally biased region" description="Polar residues" evidence="1">
    <location>
        <begin position="18"/>
        <end position="28"/>
    </location>
</feature>
<dbReference type="EMBL" id="FJOG01000021">
    <property type="protein sequence ID" value="CZR62517.1"/>
    <property type="molecule type" value="Genomic_DNA"/>
</dbReference>
<evidence type="ECO:0000313" key="2">
    <source>
        <dbReference type="EMBL" id="CZR62517.1"/>
    </source>
</evidence>